<dbReference type="PATRIC" id="fig|292.27.peg.7068"/>
<dbReference type="AlphaFoldDB" id="A0A0J6A9I6"/>
<dbReference type="InterPro" id="IPR032710">
    <property type="entry name" value="NTF2-like_dom_sf"/>
</dbReference>
<dbReference type="Pfam" id="PF14534">
    <property type="entry name" value="DUF4440"/>
    <property type="match status" value="1"/>
</dbReference>
<gene>
    <name evidence="3" type="ORF">VL15_02835</name>
</gene>
<dbReference type="InterPro" id="IPR027843">
    <property type="entry name" value="DUF4440"/>
</dbReference>
<evidence type="ECO:0000256" key="1">
    <source>
        <dbReference type="SAM" id="SignalP"/>
    </source>
</evidence>
<protein>
    <recommendedName>
        <fullName evidence="2">DUF4440 domain-containing protein</fullName>
    </recommendedName>
</protein>
<evidence type="ECO:0000313" key="3">
    <source>
        <dbReference type="EMBL" id="KML62505.1"/>
    </source>
</evidence>
<keyword evidence="1" id="KW-0732">Signal</keyword>
<dbReference type="EMBL" id="LDWR01000006">
    <property type="protein sequence ID" value="KML62505.1"/>
    <property type="molecule type" value="Genomic_DNA"/>
</dbReference>
<accession>A0A0J6A9I6</accession>
<dbReference type="SUPFAM" id="SSF54427">
    <property type="entry name" value="NTF2-like"/>
    <property type="match status" value="1"/>
</dbReference>
<name>A0A0J6A9I6_BURCE</name>
<feature type="signal peptide" evidence="1">
    <location>
        <begin position="1"/>
        <end position="28"/>
    </location>
</feature>
<evidence type="ECO:0000259" key="2">
    <source>
        <dbReference type="Pfam" id="PF14534"/>
    </source>
</evidence>
<reference evidence="3 4" key="1">
    <citation type="submission" date="2015-05" db="EMBL/GenBank/DDBJ databases">
        <title>Draft genome of Burkholderia cepacia LK29.</title>
        <authorList>
            <person name="Chan X.Y."/>
        </authorList>
    </citation>
    <scope>NUCLEOTIDE SEQUENCE [LARGE SCALE GENOMIC DNA]</scope>
    <source>
        <strain evidence="3 4">LK29</strain>
    </source>
</reference>
<proteinExistence type="predicted"/>
<comment type="caution">
    <text evidence="3">The sequence shown here is derived from an EMBL/GenBank/DDBJ whole genome shotgun (WGS) entry which is preliminary data.</text>
</comment>
<sequence>MPFLQRFGAAARFVTVAALLAGSAAAHAADSDAERVADAVEHLRVAMLDSNGAALRMLIEDDLTYGHSSGQLQDRAAFLKTLDGTHAFQSIALSGQTVTVNGDSAWVRHTFDSVNNLPDGKTSTAHIGVLQVWKRHPDGWRLFARQAYLLPKE</sequence>
<feature type="chain" id="PRO_5005267775" description="DUF4440 domain-containing protein" evidence="1">
    <location>
        <begin position="29"/>
        <end position="153"/>
    </location>
</feature>
<evidence type="ECO:0000313" key="4">
    <source>
        <dbReference type="Proteomes" id="UP000036338"/>
    </source>
</evidence>
<feature type="domain" description="DUF4440" evidence="2">
    <location>
        <begin position="38"/>
        <end position="142"/>
    </location>
</feature>
<organism evidence="3 4">
    <name type="scientific">Burkholderia cepacia</name>
    <name type="common">Pseudomonas cepacia</name>
    <dbReference type="NCBI Taxonomy" id="292"/>
    <lineage>
        <taxon>Bacteria</taxon>
        <taxon>Pseudomonadati</taxon>
        <taxon>Pseudomonadota</taxon>
        <taxon>Betaproteobacteria</taxon>
        <taxon>Burkholderiales</taxon>
        <taxon>Burkholderiaceae</taxon>
        <taxon>Burkholderia</taxon>
        <taxon>Burkholderia cepacia complex</taxon>
    </lineage>
</organism>
<dbReference type="Gene3D" id="3.10.450.50">
    <property type="match status" value="1"/>
</dbReference>
<dbReference type="RefSeq" id="WP_048243011.1">
    <property type="nucleotide sequence ID" value="NZ_LDWR01000006.1"/>
</dbReference>
<dbReference type="Proteomes" id="UP000036338">
    <property type="component" value="Unassembled WGS sequence"/>
</dbReference>